<dbReference type="RefSeq" id="WP_284151983.1">
    <property type="nucleotide sequence ID" value="NZ_AP025516.1"/>
</dbReference>
<dbReference type="EMBL" id="AP025516">
    <property type="protein sequence ID" value="BDD88642.1"/>
    <property type="molecule type" value="Genomic_DNA"/>
</dbReference>
<proteinExistence type="predicted"/>
<evidence type="ECO:0000313" key="1">
    <source>
        <dbReference type="EMBL" id="BDD88642.1"/>
    </source>
</evidence>
<organism evidence="1 2">
    <name type="scientific">Desulfofustis limnaeus</name>
    <dbReference type="NCBI Taxonomy" id="2740163"/>
    <lineage>
        <taxon>Bacteria</taxon>
        <taxon>Pseudomonadati</taxon>
        <taxon>Thermodesulfobacteriota</taxon>
        <taxon>Desulfobulbia</taxon>
        <taxon>Desulfobulbales</taxon>
        <taxon>Desulfocapsaceae</taxon>
        <taxon>Desulfofustis</taxon>
    </lineage>
</organism>
<sequence>MRSRTIKEKIVVELGGIMVAQYHAHADDVELILIVRAQEKFFAVITRGRQAHRALARPTGTPVKAVGTVLEYRLPDECGYRVVYAIYCQSIRFGDNMEAAPSDPLEGFTEQQLPKHQIFQKCDSLNCKRV</sequence>
<evidence type="ECO:0000313" key="2">
    <source>
        <dbReference type="Proteomes" id="UP000830055"/>
    </source>
</evidence>
<keyword evidence="2" id="KW-1185">Reference proteome</keyword>
<accession>A0ABM7WCM8</accession>
<protein>
    <submittedName>
        <fullName evidence="1">Uncharacterized protein</fullName>
    </submittedName>
</protein>
<gene>
    <name evidence="1" type="ORF">DPPLL_30070</name>
</gene>
<reference evidence="1 2" key="1">
    <citation type="submission" date="2022-01" db="EMBL/GenBank/DDBJ databases">
        <title>Desulfofustis limnae sp. nov., a novel mesophilic sulfate-reducing bacterium isolated from marsh soil.</title>
        <authorList>
            <person name="Watanabe M."/>
            <person name="Takahashi A."/>
            <person name="Kojima H."/>
            <person name="Fukui M."/>
        </authorList>
    </citation>
    <scope>NUCLEOTIDE SEQUENCE [LARGE SCALE GENOMIC DNA]</scope>
    <source>
        <strain evidence="1 2">PPLL</strain>
    </source>
</reference>
<dbReference type="Proteomes" id="UP000830055">
    <property type="component" value="Chromosome"/>
</dbReference>
<name>A0ABM7WCM8_9BACT</name>